<organism evidence="2 3">
    <name type="scientific">Mya arenaria</name>
    <name type="common">Soft-shell clam</name>
    <dbReference type="NCBI Taxonomy" id="6604"/>
    <lineage>
        <taxon>Eukaryota</taxon>
        <taxon>Metazoa</taxon>
        <taxon>Spiralia</taxon>
        <taxon>Lophotrochozoa</taxon>
        <taxon>Mollusca</taxon>
        <taxon>Bivalvia</taxon>
        <taxon>Autobranchia</taxon>
        <taxon>Heteroconchia</taxon>
        <taxon>Euheterodonta</taxon>
        <taxon>Imparidentia</taxon>
        <taxon>Neoheterodontei</taxon>
        <taxon>Myida</taxon>
        <taxon>Myoidea</taxon>
        <taxon>Myidae</taxon>
        <taxon>Mya</taxon>
    </lineage>
</organism>
<keyword evidence="3" id="KW-1185">Reference proteome</keyword>
<evidence type="ECO:0000313" key="2">
    <source>
        <dbReference type="EMBL" id="WAR18053.1"/>
    </source>
</evidence>
<feature type="region of interest" description="Disordered" evidence="1">
    <location>
        <begin position="88"/>
        <end position="114"/>
    </location>
</feature>
<feature type="non-terminal residue" evidence="2">
    <location>
        <position position="114"/>
    </location>
</feature>
<protein>
    <submittedName>
        <fullName evidence="2">Uncharacterized protein</fullName>
    </submittedName>
</protein>
<sequence>MANGLNCTLSSDQEVSGKQLRALVRCILKEPREETEDVYNFTKIMAGRIRRQRHVDGTQRRFGHATPSGHCHLRYACSDRDHRKLDRTTASEQTEGTYRLHTPVGKAASNAASR</sequence>
<dbReference type="Proteomes" id="UP001164746">
    <property type="component" value="Chromosome 10"/>
</dbReference>
<gene>
    <name evidence="2" type="ORF">MAR_032647</name>
</gene>
<accession>A0ABY7FBK0</accession>
<proteinExistence type="predicted"/>
<evidence type="ECO:0000256" key="1">
    <source>
        <dbReference type="SAM" id="MobiDB-lite"/>
    </source>
</evidence>
<reference evidence="2" key="1">
    <citation type="submission" date="2022-11" db="EMBL/GenBank/DDBJ databases">
        <title>Centuries of genome instability and evolution in soft-shell clam transmissible cancer (bioRxiv).</title>
        <authorList>
            <person name="Hart S.F.M."/>
            <person name="Yonemitsu M.A."/>
            <person name="Giersch R.M."/>
            <person name="Beal B.F."/>
            <person name="Arriagada G."/>
            <person name="Davis B.W."/>
            <person name="Ostrander E.A."/>
            <person name="Goff S.P."/>
            <person name="Metzger M.J."/>
        </authorList>
    </citation>
    <scope>NUCLEOTIDE SEQUENCE</scope>
    <source>
        <strain evidence="2">MELC-2E11</strain>
        <tissue evidence="2">Siphon/mantle</tissue>
    </source>
</reference>
<dbReference type="EMBL" id="CP111021">
    <property type="protein sequence ID" value="WAR18053.1"/>
    <property type="molecule type" value="Genomic_DNA"/>
</dbReference>
<name>A0ABY7FBK0_MYAAR</name>
<evidence type="ECO:0000313" key="3">
    <source>
        <dbReference type="Proteomes" id="UP001164746"/>
    </source>
</evidence>